<feature type="compositionally biased region" description="Acidic residues" evidence="1">
    <location>
        <begin position="269"/>
        <end position="284"/>
    </location>
</feature>
<name>A0ABR1PA24_DIAER</name>
<gene>
    <name evidence="2" type="ORF">SLS63_005712</name>
</gene>
<sequence>MVTSLVNDLNFVSSQDSRRKMAPRTIAERAAAGEILNAPDLTREERVELLIWARQQQPAMTYREIIRRYGFTESEGTLRGWHLARTSNNPPRVATFTAEDDELLRRAVALFATGPLDDENSLRGIWPSVRDYIRKNGAATTAGVQKLKERWEQIGNQDGTAPAGRAKARLASSFRVPKVGGQSQPTTSAQTSASQAGTSTGNGSTGARANDDLAWEEYDPLSENEMREVMGGGSSDEEEEEEEEDGSEWGEYEPLSEAEMREVLGEASSSEEDDDEDSAEDDSD</sequence>
<evidence type="ECO:0000256" key="1">
    <source>
        <dbReference type="SAM" id="MobiDB-lite"/>
    </source>
</evidence>
<dbReference type="Proteomes" id="UP001430848">
    <property type="component" value="Unassembled WGS sequence"/>
</dbReference>
<keyword evidence="3" id="KW-1185">Reference proteome</keyword>
<proteinExistence type="predicted"/>
<comment type="caution">
    <text evidence="2">The sequence shown here is derived from an EMBL/GenBank/DDBJ whole genome shotgun (WGS) entry which is preliminary data.</text>
</comment>
<accession>A0ABR1PA24</accession>
<dbReference type="EMBL" id="JAKNSF020000025">
    <property type="protein sequence ID" value="KAK7730467.1"/>
    <property type="molecule type" value="Genomic_DNA"/>
</dbReference>
<feature type="compositionally biased region" description="Acidic residues" evidence="1">
    <location>
        <begin position="235"/>
        <end position="256"/>
    </location>
</feature>
<organism evidence="2 3">
    <name type="scientific">Diaporthe eres</name>
    <name type="common">Phomopsis oblonga</name>
    <dbReference type="NCBI Taxonomy" id="83184"/>
    <lineage>
        <taxon>Eukaryota</taxon>
        <taxon>Fungi</taxon>
        <taxon>Dikarya</taxon>
        <taxon>Ascomycota</taxon>
        <taxon>Pezizomycotina</taxon>
        <taxon>Sordariomycetes</taxon>
        <taxon>Sordariomycetidae</taxon>
        <taxon>Diaporthales</taxon>
        <taxon>Diaporthaceae</taxon>
        <taxon>Diaporthe</taxon>
        <taxon>Diaporthe eres species complex</taxon>
    </lineage>
</organism>
<protein>
    <submittedName>
        <fullName evidence="2">Uncharacterized protein</fullName>
    </submittedName>
</protein>
<evidence type="ECO:0000313" key="3">
    <source>
        <dbReference type="Proteomes" id="UP001430848"/>
    </source>
</evidence>
<feature type="region of interest" description="Disordered" evidence="1">
    <location>
        <begin position="175"/>
        <end position="284"/>
    </location>
</feature>
<feature type="compositionally biased region" description="Low complexity" evidence="1">
    <location>
        <begin position="180"/>
        <end position="207"/>
    </location>
</feature>
<evidence type="ECO:0000313" key="2">
    <source>
        <dbReference type="EMBL" id="KAK7730467.1"/>
    </source>
</evidence>
<feature type="compositionally biased region" description="Acidic residues" evidence="1">
    <location>
        <begin position="213"/>
        <end position="222"/>
    </location>
</feature>
<reference evidence="2 3" key="1">
    <citation type="submission" date="2024-02" db="EMBL/GenBank/DDBJ databases">
        <title>De novo assembly and annotation of 12 fungi associated with fruit tree decline syndrome in Ontario, Canada.</title>
        <authorList>
            <person name="Sulman M."/>
            <person name="Ellouze W."/>
            <person name="Ilyukhin E."/>
        </authorList>
    </citation>
    <scope>NUCLEOTIDE SEQUENCE [LARGE SCALE GENOMIC DNA]</scope>
    <source>
        <strain evidence="2 3">M169</strain>
    </source>
</reference>